<evidence type="ECO:0000256" key="1">
    <source>
        <dbReference type="SAM" id="Phobius"/>
    </source>
</evidence>
<evidence type="ECO:0000313" key="2">
    <source>
        <dbReference type="EMBL" id="KAL0319563.1"/>
    </source>
</evidence>
<protein>
    <recommendedName>
        <fullName evidence="3">Transmembrane protein</fullName>
    </recommendedName>
</protein>
<keyword evidence="1" id="KW-1133">Transmembrane helix</keyword>
<dbReference type="Pfam" id="PF16594">
    <property type="entry name" value="ATP-synt_Z"/>
    <property type="match status" value="1"/>
</dbReference>
<dbReference type="EMBL" id="JACGWJ010000024">
    <property type="protein sequence ID" value="KAL0319563.1"/>
    <property type="molecule type" value="Genomic_DNA"/>
</dbReference>
<dbReference type="PANTHER" id="PTHR35165">
    <property type="entry name" value="OS08G0113900 PROTEIN"/>
    <property type="match status" value="1"/>
</dbReference>
<dbReference type="InterPro" id="IPR032238">
    <property type="entry name" value="ATP-synth_Z"/>
</dbReference>
<evidence type="ECO:0008006" key="3">
    <source>
        <dbReference type="Google" id="ProtNLM"/>
    </source>
</evidence>
<keyword evidence="1" id="KW-0812">Transmembrane</keyword>
<dbReference type="PANTHER" id="PTHR35165:SF1">
    <property type="entry name" value="OS04G0577375 PROTEIN"/>
    <property type="match status" value="1"/>
</dbReference>
<feature type="transmembrane region" description="Helical" evidence="1">
    <location>
        <begin position="41"/>
        <end position="61"/>
    </location>
</feature>
<keyword evidence="1" id="KW-0472">Membrane</keyword>
<dbReference type="AlphaFoldDB" id="A0AAW2LKS8"/>
<accession>A0AAW2LKS8</accession>
<organism evidence="2">
    <name type="scientific">Sesamum radiatum</name>
    <name type="common">Black benniseed</name>
    <dbReference type="NCBI Taxonomy" id="300843"/>
    <lineage>
        <taxon>Eukaryota</taxon>
        <taxon>Viridiplantae</taxon>
        <taxon>Streptophyta</taxon>
        <taxon>Embryophyta</taxon>
        <taxon>Tracheophyta</taxon>
        <taxon>Spermatophyta</taxon>
        <taxon>Magnoliopsida</taxon>
        <taxon>eudicotyledons</taxon>
        <taxon>Gunneridae</taxon>
        <taxon>Pentapetalae</taxon>
        <taxon>asterids</taxon>
        <taxon>lamiids</taxon>
        <taxon>Lamiales</taxon>
        <taxon>Pedaliaceae</taxon>
        <taxon>Sesamum</taxon>
    </lineage>
</organism>
<sequence>MRREAPITSPAARRRIWSLMASYEDVKEESYRRLGRRAKKWIGWLGSITLSLVGGLILAWWELNYHPTNHQQWMVPLGLILFVTPLIVCLAVFTSDFCNPNDPYISTQNLPDTLPKSPFHVPEI</sequence>
<gene>
    <name evidence="2" type="ORF">Sradi_5217800</name>
</gene>
<reference evidence="2" key="1">
    <citation type="submission" date="2020-06" db="EMBL/GenBank/DDBJ databases">
        <authorList>
            <person name="Li T."/>
            <person name="Hu X."/>
            <person name="Zhang T."/>
            <person name="Song X."/>
            <person name="Zhang H."/>
            <person name="Dai N."/>
            <person name="Sheng W."/>
            <person name="Hou X."/>
            <person name="Wei L."/>
        </authorList>
    </citation>
    <scope>NUCLEOTIDE SEQUENCE</scope>
    <source>
        <strain evidence="2">G02</strain>
        <tissue evidence="2">Leaf</tissue>
    </source>
</reference>
<proteinExistence type="predicted"/>
<comment type="caution">
    <text evidence="2">The sequence shown here is derived from an EMBL/GenBank/DDBJ whole genome shotgun (WGS) entry which is preliminary data.</text>
</comment>
<feature type="transmembrane region" description="Helical" evidence="1">
    <location>
        <begin position="73"/>
        <end position="93"/>
    </location>
</feature>
<name>A0AAW2LKS8_SESRA</name>
<reference evidence="2" key="2">
    <citation type="journal article" date="2024" name="Plant">
        <title>Genomic evolution and insights into agronomic trait innovations of Sesamum species.</title>
        <authorList>
            <person name="Miao H."/>
            <person name="Wang L."/>
            <person name="Qu L."/>
            <person name="Liu H."/>
            <person name="Sun Y."/>
            <person name="Le M."/>
            <person name="Wang Q."/>
            <person name="Wei S."/>
            <person name="Zheng Y."/>
            <person name="Lin W."/>
            <person name="Duan Y."/>
            <person name="Cao H."/>
            <person name="Xiong S."/>
            <person name="Wang X."/>
            <person name="Wei L."/>
            <person name="Li C."/>
            <person name="Ma Q."/>
            <person name="Ju M."/>
            <person name="Zhao R."/>
            <person name="Li G."/>
            <person name="Mu C."/>
            <person name="Tian Q."/>
            <person name="Mei H."/>
            <person name="Zhang T."/>
            <person name="Gao T."/>
            <person name="Zhang H."/>
        </authorList>
    </citation>
    <scope>NUCLEOTIDE SEQUENCE</scope>
    <source>
        <strain evidence="2">G02</strain>
    </source>
</reference>